<accession>A0ABU3PSW1</accession>
<dbReference type="Proteomes" id="UP001268542">
    <property type="component" value="Unassembled WGS sequence"/>
</dbReference>
<keyword evidence="6" id="KW-1185">Reference proteome</keyword>
<name>A0ABU3PSW1_9ACTN</name>
<dbReference type="SUPFAM" id="SSF52980">
    <property type="entry name" value="Restriction endonuclease-like"/>
    <property type="match status" value="1"/>
</dbReference>
<keyword evidence="2" id="KW-0378">Hydrolase</keyword>
<evidence type="ECO:0000256" key="3">
    <source>
        <dbReference type="ARBA" id="ARBA00023204"/>
    </source>
</evidence>
<dbReference type="Gene3D" id="3.90.320.10">
    <property type="match status" value="1"/>
</dbReference>
<evidence type="ECO:0000256" key="2">
    <source>
        <dbReference type="ARBA" id="ARBA00022806"/>
    </source>
</evidence>
<keyword evidence="2" id="KW-0067">ATP-binding</keyword>
<feature type="domain" description="PD-(D/E)XK endonuclease-like" evidence="4">
    <location>
        <begin position="20"/>
        <end position="269"/>
    </location>
</feature>
<evidence type="ECO:0000313" key="5">
    <source>
        <dbReference type="EMBL" id="MDT9592313.1"/>
    </source>
</evidence>
<evidence type="ECO:0000313" key="6">
    <source>
        <dbReference type="Proteomes" id="UP001268542"/>
    </source>
</evidence>
<proteinExistence type="predicted"/>
<organism evidence="5 6">
    <name type="scientific">Nocardioides imazamoxiresistens</name>
    <dbReference type="NCBI Taxonomy" id="3231893"/>
    <lineage>
        <taxon>Bacteria</taxon>
        <taxon>Bacillati</taxon>
        <taxon>Actinomycetota</taxon>
        <taxon>Actinomycetes</taxon>
        <taxon>Propionibacteriales</taxon>
        <taxon>Nocardioidaceae</taxon>
        <taxon>Nocardioides</taxon>
    </lineage>
</organism>
<reference evidence="5 6" key="1">
    <citation type="submission" date="2023-08" db="EMBL/GenBank/DDBJ databases">
        <title>Nocardioides seae sp. nov., a bacterium isolated from a soil.</title>
        <authorList>
            <person name="Wang X."/>
        </authorList>
    </citation>
    <scope>NUCLEOTIDE SEQUENCE [LARGE SCALE GENOMIC DNA]</scope>
    <source>
        <strain evidence="5 6">YZH12</strain>
    </source>
</reference>
<evidence type="ECO:0000256" key="1">
    <source>
        <dbReference type="ARBA" id="ARBA00022763"/>
    </source>
</evidence>
<keyword evidence="1" id="KW-0227">DNA damage</keyword>
<sequence length="310" mass="33725">MDSPADALTSIAADADVVGSLSPSRAGDFLTCPLLYRFRHVDRLPEQPSLDAVRGTVVHRALELLFDEPAAERTPERARDLLGPAWSQVGEAEPAVLALLSPHAADGPTEEAWLEQCGRVVDRYFTLEDPRRLEPAERELYVETVTGSRLVLRGIVDRLDVAPDGRVRVVDYKTGRSPGVGFEARALFQMRFYALVLLRSRGVLPAALQLMYLGNGEIITDRPDERDLLALERKVEAIWQAISEARTSGDWQPRPSKLCGWCAHQALCPAYGGTPPPFPPVLPVPPVPPQAPAATGSVLATIDPASISST</sequence>
<dbReference type="InterPro" id="IPR011604">
    <property type="entry name" value="PDDEXK-like_dom_sf"/>
</dbReference>
<dbReference type="EMBL" id="JAVYII010000002">
    <property type="protein sequence ID" value="MDT9592313.1"/>
    <property type="molecule type" value="Genomic_DNA"/>
</dbReference>
<keyword evidence="2" id="KW-0547">Nucleotide-binding</keyword>
<dbReference type="InterPro" id="IPR011335">
    <property type="entry name" value="Restrct_endonuc-II-like"/>
</dbReference>
<keyword evidence="3" id="KW-0234">DNA repair</keyword>
<comment type="caution">
    <text evidence="5">The sequence shown here is derived from an EMBL/GenBank/DDBJ whole genome shotgun (WGS) entry which is preliminary data.</text>
</comment>
<dbReference type="RefSeq" id="WP_315731714.1">
    <property type="nucleotide sequence ID" value="NZ_JAVYII010000002.1"/>
</dbReference>
<keyword evidence="2" id="KW-0347">Helicase</keyword>
<gene>
    <name evidence="5" type="ORF">RDV89_04505</name>
</gene>
<dbReference type="Pfam" id="PF12705">
    <property type="entry name" value="PDDEXK_1"/>
    <property type="match status" value="1"/>
</dbReference>
<evidence type="ECO:0000259" key="4">
    <source>
        <dbReference type="Pfam" id="PF12705"/>
    </source>
</evidence>
<protein>
    <submittedName>
        <fullName evidence="5">PD-(D/E)XK nuclease family protein</fullName>
    </submittedName>
</protein>
<dbReference type="InterPro" id="IPR038726">
    <property type="entry name" value="PDDEXK_AddAB-type"/>
</dbReference>